<evidence type="ECO:0000256" key="1">
    <source>
        <dbReference type="ARBA" id="ARBA00004123"/>
    </source>
</evidence>
<comment type="catalytic activity">
    <reaction evidence="7 9">
        <text>O-phospho-L-seryl-[protein] + H2O = L-seryl-[protein] + phosphate</text>
        <dbReference type="Rhea" id="RHEA:20629"/>
        <dbReference type="Rhea" id="RHEA-COMP:9863"/>
        <dbReference type="Rhea" id="RHEA-COMP:11604"/>
        <dbReference type="ChEBI" id="CHEBI:15377"/>
        <dbReference type="ChEBI" id="CHEBI:29999"/>
        <dbReference type="ChEBI" id="CHEBI:43474"/>
        <dbReference type="ChEBI" id="CHEBI:83421"/>
        <dbReference type="EC" id="3.1.3.16"/>
    </reaction>
</comment>
<evidence type="ECO:0000256" key="2">
    <source>
        <dbReference type="ARBA" id="ARBA00008978"/>
    </source>
</evidence>
<keyword evidence="11" id="KW-1185">Reference proteome</keyword>
<dbReference type="PANTHER" id="PTHR20383">
    <property type="entry name" value="RNA POLYMERASE II SUBUNIT A C-TERMINAL DOMAIN PHOSPHATASE"/>
    <property type="match status" value="1"/>
</dbReference>
<proteinExistence type="inferred from homology"/>
<dbReference type="Pfam" id="PF04722">
    <property type="entry name" value="Ssu72"/>
    <property type="match status" value="1"/>
</dbReference>
<evidence type="ECO:0000256" key="8">
    <source>
        <dbReference type="ARBA" id="ARBA00048336"/>
    </source>
</evidence>
<dbReference type="OrthoDB" id="57957at2759"/>
<sequence>MESLRFAVVCSSNQNRSMEAHHLLNKRGYNVKSYGIGSVVKLPGASANEPIIYPFGTTYEDMYQDLYQRDPHLYTQNGILQMLDRNRRIKPSPERFQEATEDKFNIIFTVGEKIFDTVIDDIESRGPQIYSPVHVININIQDNLDEATFGSFLFCEMCEMMSDSEDLDNEIELILLEFEAKHTTRTVLHSITFY</sequence>
<accession>A0A1X7TW91</accession>
<dbReference type="InParanoid" id="A0A1X7TW91"/>
<comment type="function">
    <text evidence="9">Protein phosphatase that catalyzes the dephosphorylation of the C-terminal domain of RNA polymerase II. Plays a role in RNA processing and termination.</text>
</comment>
<dbReference type="KEGG" id="aqu:100634537"/>
<evidence type="ECO:0000256" key="9">
    <source>
        <dbReference type="RuleBase" id="RU369031"/>
    </source>
</evidence>
<organism evidence="10">
    <name type="scientific">Amphimedon queenslandica</name>
    <name type="common">Sponge</name>
    <dbReference type="NCBI Taxonomy" id="400682"/>
    <lineage>
        <taxon>Eukaryota</taxon>
        <taxon>Metazoa</taxon>
        <taxon>Porifera</taxon>
        <taxon>Demospongiae</taxon>
        <taxon>Heteroscleromorpha</taxon>
        <taxon>Haplosclerida</taxon>
        <taxon>Niphatidae</taxon>
        <taxon>Amphimedon</taxon>
    </lineage>
</organism>
<dbReference type="Gene3D" id="3.40.50.2300">
    <property type="match status" value="2"/>
</dbReference>
<dbReference type="STRING" id="400682.A0A1X7TW91"/>
<dbReference type="FunFam" id="3.40.50.2300:FF:000039">
    <property type="entry name" value="RNA polymerase II subunit A C-terminal domain phosphatase"/>
    <property type="match status" value="1"/>
</dbReference>
<dbReference type="FunCoup" id="A0A1X7TW91">
    <property type="interactions" value="769"/>
</dbReference>
<protein>
    <recommendedName>
        <fullName evidence="9">RNA polymerase II subunit A C-terminal domain phosphatase SSU72</fullName>
        <shortName evidence="9">CTD phosphatase SSU72</shortName>
        <ecNumber evidence="9">3.1.3.16</ecNumber>
    </recommendedName>
</protein>
<evidence type="ECO:0000256" key="3">
    <source>
        <dbReference type="ARBA" id="ARBA00022664"/>
    </source>
</evidence>
<reference evidence="10" key="2">
    <citation type="submission" date="2017-05" db="UniProtKB">
        <authorList>
            <consortium name="EnsemblMetazoa"/>
        </authorList>
    </citation>
    <scope>IDENTIFICATION</scope>
</reference>
<dbReference type="GO" id="GO:0031124">
    <property type="term" value="P:mRNA 3'-end processing"/>
    <property type="evidence" value="ECO:0007669"/>
    <property type="project" value="UniProtKB-ARBA"/>
</dbReference>
<reference evidence="11" key="1">
    <citation type="journal article" date="2010" name="Nature">
        <title>The Amphimedon queenslandica genome and the evolution of animal complexity.</title>
        <authorList>
            <person name="Srivastava M."/>
            <person name="Simakov O."/>
            <person name="Chapman J."/>
            <person name="Fahey B."/>
            <person name="Gauthier M.E."/>
            <person name="Mitros T."/>
            <person name="Richards G.S."/>
            <person name="Conaco C."/>
            <person name="Dacre M."/>
            <person name="Hellsten U."/>
            <person name="Larroux C."/>
            <person name="Putnam N.H."/>
            <person name="Stanke M."/>
            <person name="Adamska M."/>
            <person name="Darling A."/>
            <person name="Degnan S.M."/>
            <person name="Oakley T.H."/>
            <person name="Plachetzki D.C."/>
            <person name="Zhai Y."/>
            <person name="Adamski M."/>
            <person name="Calcino A."/>
            <person name="Cummins S.F."/>
            <person name="Goodstein D.M."/>
            <person name="Harris C."/>
            <person name="Jackson D.J."/>
            <person name="Leys S.P."/>
            <person name="Shu S."/>
            <person name="Woodcroft B.J."/>
            <person name="Vervoort M."/>
            <person name="Kosik K.S."/>
            <person name="Manning G."/>
            <person name="Degnan B.M."/>
            <person name="Rokhsar D.S."/>
        </authorList>
    </citation>
    <scope>NUCLEOTIDE SEQUENCE [LARGE SCALE GENOMIC DNA]</scope>
</reference>
<keyword evidence="6 9" id="KW-0539">Nucleus</keyword>
<dbReference type="GO" id="GO:0008420">
    <property type="term" value="F:RNA polymerase II CTD heptapeptide repeat phosphatase activity"/>
    <property type="evidence" value="ECO:0007669"/>
    <property type="project" value="UniProtKB-ARBA"/>
</dbReference>
<evidence type="ECO:0000256" key="7">
    <source>
        <dbReference type="ARBA" id="ARBA00047761"/>
    </source>
</evidence>
<evidence type="ECO:0000256" key="6">
    <source>
        <dbReference type="ARBA" id="ARBA00023242"/>
    </source>
</evidence>
<dbReference type="EC" id="3.1.3.16" evidence="9"/>
<comment type="similarity">
    <text evidence="2 9">Belongs to the SSU72 phosphatase family.</text>
</comment>
<evidence type="ECO:0000313" key="11">
    <source>
        <dbReference type="Proteomes" id="UP000007879"/>
    </source>
</evidence>
<evidence type="ECO:0000313" key="10">
    <source>
        <dbReference type="EnsemblMetazoa" id="Aqu2.1.19720_001"/>
    </source>
</evidence>
<comment type="catalytic activity">
    <reaction evidence="8 9">
        <text>O-phospho-L-threonyl-[protein] + H2O = L-threonyl-[protein] + phosphate</text>
        <dbReference type="Rhea" id="RHEA:47004"/>
        <dbReference type="Rhea" id="RHEA-COMP:11060"/>
        <dbReference type="Rhea" id="RHEA-COMP:11605"/>
        <dbReference type="ChEBI" id="CHEBI:15377"/>
        <dbReference type="ChEBI" id="CHEBI:30013"/>
        <dbReference type="ChEBI" id="CHEBI:43474"/>
        <dbReference type="ChEBI" id="CHEBI:61977"/>
        <dbReference type="EC" id="3.1.3.16"/>
    </reaction>
</comment>
<dbReference type="InterPro" id="IPR006811">
    <property type="entry name" value="RNA_pol_II_suA"/>
</dbReference>
<dbReference type="GO" id="GO:0005634">
    <property type="term" value="C:nucleus"/>
    <property type="evidence" value="ECO:0007669"/>
    <property type="project" value="UniProtKB-SubCell"/>
</dbReference>
<evidence type="ECO:0000256" key="5">
    <source>
        <dbReference type="ARBA" id="ARBA00022912"/>
    </source>
</evidence>
<dbReference type="eggNOG" id="KOG2424">
    <property type="taxonomic scope" value="Eukaryota"/>
</dbReference>
<dbReference type="AlphaFoldDB" id="A0A1X7TW91"/>
<keyword evidence="5 9" id="KW-0904">Protein phosphatase</keyword>
<name>A0A1X7TW91_AMPQE</name>
<keyword evidence="4 9" id="KW-0378">Hydrolase</keyword>
<dbReference type="EnsemblMetazoa" id="XM_003389560.3">
    <property type="protein sequence ID" value="XP_003389608.1"/>
    <property type="gene ID" value="LOC100634537"/>
</dbReference>
<gene>
    <name evidence="10" type="primary">100634537</name>
</gene>
<dbReference type="EnsemblMetazoa" id="Aqu2.1.19720_001">
    <property type="protein sequence ID" value="Aqu2.1.19720_001"/>
    <property type="gene ID" value="Aqu2.1.19720"/>
</dbReference>
<dbReference type="Proteomes" id="UP000007879">
    <property type="component" value="Unassembled WGS sequence"/>
</dbReference>
<dbReference type="FunFam" id="3.40.50.2300:FF:000066">
    <property type="entry name" value="RNA polymerase II subunit A C-terminal domain phosphatase SSU72"/>
    <property type="match status" value="1"/>
</dbReference>
<comment type="subcellular location">
    <subcellularLocation>
        <location evidence="1 9">Nucleus</location>
    </subcellularLocation>
</comment>
<keyword evidence="3 9" id="KW-0507">mRNA processing</keyword>
<evidence type="ECO:0000256" key="4">
    <source>
        <dbReference type="ARBA" id="ARBA00022801"/>
    </source>
</evidence>